<keyword evidence="4 5" id="KW-0472">Membrane</keyword>
<feature type="transmembrane region" description="Helical" evidence="5">
    <location>
        <begin position="58"/>
        <end position="77"/>
    </location>
</feature>
<name>A0A2P2KQ37_RHIMU</name>
<feature type="transmembrane region" description="Helical" evidence="5">
    <location>
        <begin position="226"/>
        <end position="248"/>
    </location>
</feature>
<proteinExistence type="predicted"/>
<evidence type="ECO:0008006" key="8">
    <source>
        <dbReference type="Google" id="ProtNLM"/>
    </source>
</evidence>
<dbReference type="GO" id="GO:0006506">
    <property type="term" value="P:GPI anchor biosynthetic process"/>
    <property type="evidence" value="ECO:0007669"/>
    <property type="project" value="InterPro"/>
</dbReference>
<organism evidence="7">
    <name type="scientific">Rhizophora mucronata</name>
    <name type="common">Asiatic mangrove</name>
    <dbReference type="NCBI Taxonomy" id="61149"/>
    <lineage>
        <taxon>Eukaryota</taxon>
        <taxon>Viridiplantae</taxon>
        <taxon>Streptophyta</taxon>
        <taxon>Embryophyta</taxon>
        <taxon>Tracheophyta</taxon>
        <taxon>Spermatophyta</taxon>
        <taxon>Magnoliopsida</taxon>
        <taxon>eudicotyledons</taxon>
        <taxon>Gunneridae</taxon>
        <taxon>Pentapetalae</taxon>
        <taxon>rosids</taxon>
        <taxon>fabids</taxon>
        <taxon>Malpighiales</taxon>
        <taxon>Rhizophoraceae</taxon>
        <taxon>Rhizophora</taxon>
    </lineage>
</organism>
<dbReference type="Pfam" id="PF06423">
    <property type="entry name" value="GWT1"/>
    <property type="match status" value="1"/>
</dbReference>
<dbReference type="InterPro" id="IPR009447">
    <property type="entry name" value="PIGW/GWT1"/>
</dbReference>
<feature type="transmembrane region" description="Helical" evidence="5">
    <location>
        <begin position="121"/>
        <end position="142"/>
    </location>
</feature>
<reference evidence="7" key="1">
    <citation type="submission" date="2018-02" db="EMBL/GenBank/DDBJ databases">
        <title>Rhizophora mucronata_Transcriptome.</title>
        <authorList>
            <person name="Meera S.P."/>
            <person name="Sreeshan A."/>
            <person name="Augustine A."/>
        </authorList>
    </citation>
    <scope>NUCLEOTIDE SEQUENCE</scope>
    <source>
        <tissue evidence="7">Leaf</tissue>
    </source>
</reference>
<accession>A0A2P2KQ37</accession>
<sequence length="320" mass="35766">MMLVTCLCILAVDFRIFPRRYAKTETYGTSLMDLGVGSFIMANSLVSRQARGVSLVNLKNTFLSTGPLLLLGFGRLVSTRSVDYQVHSAEYGVHWNFFFTLAAVSIITSVINVPPCYSGTLGLAILTGYQYWLSHGLNAYLLSDKRGTDILSKNKEGLFSILGYWGLYLVGVQLGYSLFFGNNFSRVGRDKWTRIKVSFLSLTFWLATVLLDRHVERVSRRMCNLAYVTLVLAQNLQVLAVLMLSDYIAGSKLSALEEAFNWNLLGSFLLANILTGLVNLRVDTLFASPLIALLILLVYTFSLCMLTGLADFYGVRLKFW</sequence>
<keyword evidence="2 5" id="KW-0812">Transmembrane</keyword>
<evidence type="ECO:0000256" key="4">
    <source>
        <dbReference type="ARBA" id="ARBA00023136"/>
    </source>
</evidence>
<feature type="chain" id="PRO_5015085036" description="GPI-anchored wall transfer protein" evidence="6">
    <location>
        <begin position="23"/>
        <end position="320"/>
    </location>
</feature>
<dbReference type="PANTHER" id="PTHR20661:SF0">
    <property type="entry name" value="PHOSPHATIDYLINOSITOL-GLYCAN BIOSYNTHESIS CLASS W PROTEIN"/>
    <property type="match status" value="1"/>
</dbReference>
<dbReference type="EMBL" id="GGEC01027356">
    <property type="protein sequence ID" value="MBX07840.1"/>
    <property type="molecule type" value="Transcribed_RNA"/>
</dbReference>
<evidence type="ECO:0000256" key="3">
    <source>
        <dbReference type="ARBA" id="ARBA00022989"/>
    </source>
</evidence>
<dbReference type="AlphaFoldDB" id="A0A2P2KQ37"/>
<comment type="subcellular location">
    <subcellularLocation>
        <location evidence="1">Membrane</location>
        <topology evidence="1">Multi-pass membrane protein</topology>
    </subcellularLocation>
</comment>
<dbReference type="GO" id="GO:0016020">
    <property type="term" value="C:membrane"/>
    <property type="evidence" value="ECO:0007669"/>
    <property type="project" value="UniProtKB-SubCell"/>
</dbReference>
<evidence type="ECO:0000256" key="5">
    <source>
        <dbReference type="SAM" id="Phobius"/>
    </source>
</evidence>
<dbReference type="EMBL" id="GGEC01027360">
    <property type="protein sequence ID" value="MBX07844.1"/>
    <property type="molecule type" value="Transcribed_RNA"/>
</dbReference>
<feature type="transmembrane region" description="Helical" evidence="5">
    <location>
        <begin position="290"/>
        <end position="315"/>
    </location>
</feature>
<dbReference type="GO" id="GO:0005783">
    <property type="term" value="C:endoplasmic reticulum"/>
    <property type="evidence" value="ECO:0007669"/>
    <property type="project" value="TreeGrafter"/>
</dbReference>
<evidence type="ECO:0000256" key="6">
    <source>
        <dbReference type="SAM" id="SignalP"/>
    </source>
</evidence>
<keyword evidence="3 5" id="KW-1133">Transmembrane helix</keyword>
<dbReference type="GO" id="GO:0072659">
    <property type="term" value="P:protein localization to plasma membrane"/>
    <property type="evidence" value="ECO:0007669"/>
    <property type="project" value="TreeGrafter"/>
</dbReference>
<evidence type="ECO:0000313" key="7">
    <source>
        <dbReference type="EMBL" id="MBX07840.1"/>
    </source>
</evidence>
<feature type="transmembrane region" description="Helical" evidence="5">
    <location>
        <begin position="260"/>
        <end position="278"/>
    </location>
</feature>
<evidence type="ECO:0000256" key="2">
    <source>
        <dbReference type="ARBA" id="ARBA00022692"/>
    </source>
</evidence>
<protein>
    <recommendedName>
        <fullName evidence="8">GPI-anchored wall transfer protein</fullName>
    </recommendedName>
</protein>
<evidence type="ECO:0000256" key="1">
    <source>
        <dbReference type="ARBA" id="ARBA00004141"/>
    </source>
</evidence>
<dbReference type="GO" id="GO:0032216">
    <property type="term" value="F:glucosaminyl-phosphatidylinositol O-acyltransferase activity"/>
    <property type="evidence" value="ECO:0007669"/>
    <property type="project" value="TreeGrafter"/>
</dbReference>
<dbReference type="EMBL" id="GGEC01027361">
    <property type="protein sequence ID" value="MBX07845.1"/>
    <property type="molecule type" value="Transcribed_RNA"/>
</dbReference>
<keyword evidence="6" id="KW-0732">Signal</keyword>
<feature type="transmembrane region" description="Helical" evidence="5">
    <location>
        <begin position="162"/>
        <end position="181"/>
    </location>
</feature>
<feature type="transmembrane region" description="Helical" evidence="5">
    <location>
        <begin position="97"/>
        <end position="114"/>
    </location>
</feature>
<dbReference type="PANTHER" id="PTHR20661">
    <property type="entry name" value="PHOSPHATIDYLINOSITOL-GLYCAN BIOSYNTHESIS CLASS W PROTEIN"/>
    <property type="match status" value="1"/>
</dbReference>
<feature type="signal peptide" evidence="6">
    <location>
        <begin position="1"/>
        <end position="22"/>
    </location>
</feature>